<comment type="caution">
    <text evidence="1">The sequence shown here is derived from an EMBL/GenBank/DDBJ whole genome shotgun (WGS) entry which is preliminary data.</text>
</comment>
<sequence>MQRQQPLGNLRFTAPIPSIPAFPNGFQSPFSHRQLDFPSNRTGCHPTTIHHLDAQAQSLPPPGYTVSAPPSALISPALPNEVYFSPFAHEYTSYFSLEVTEPPAARRNTPFVHRRSRVVMACTYCRRRKIRCDGGDPCTNCAKTCRSCDYTSVPANLNNNRRRRALTESHDISPPNIEADHGEVPSVFSKKDVSTSQPLPTPVHSLPKCAGQRTPGTPPTPHNIQYPRINEMAKQVGYTADPPPPSTEPVLLSSGFSHMPPTSVPGQQMQWALVPVWGPDVNEHVQPQQLTAPITGFGSSRMMHNHIPSLNIPQMDPSTLYHQVSPYQLGNIGNPFSATVPRGFAENSLQLRQANSLDANVRDYATYQLQHHTHGMASATNASFIPHQFPTSAEGPTIGQGTRHLDAAICFSSFNGLNPPSAIPLEPSNTNTSFSSQGSSNTVPMQACGSSVASPPYTPLPQSAISGYAATGHDMFRQQQEELQQLYAPAMMMHIPPVTPALASPIKQHNYMSAPTGMVGLGIMMPGM</sequence>
<proteinExistence type="predicted"/>
<accession>A0ACC2VME1</accession>
<evidence type="ECO:0000313" key="1">
    <source>
        <dbReference type="EMBL" id="KAJ9100585.1"/>
    </source>
</evidence>
<keyword evidence="2" id="KW-1185">Reference proteome</keyword>
<gene>
    <name evidence="1" type="ORF">QFC21_003629</name>
</gene>
<dbReference type="Proteomes" id="UP001227268">
    <property type="component" value="Unassembled WGS sequence"/>
</dbReference>
<organism evidence="1 2">
    <name type="scientific">Naganishia friedmannii</name>
    <dbReference type="NCBI Taxonomy" id="89922"/>
    <lineage>
        <taxon>Eukaryota</taxon>
        <taxon>Fungi</taxon>
        <taxon>Dikarya</taxon>
        <taxon>Basidiomycota</taxon>
        <taxon>Agaricomycotina</taxon>
        <taxon>Tremellomycetes</taxon>
        <taxon>Filobasidiales</taxon>
        <taxon>Filobasidiaceae</taxon>
        <taxon>Naganishia</taxon>
    </lineage>
</organism>
<dbReference type="EMBL" id="JASBWT010000011">
    <property type="protein sequence ID" value="KAJ9100585.1"/>
    <property type="molecule type" value="Genomic_DNA"/>
</dbReference>
<reference evidence="1" key="1">
    <citation type="submission" date="2023-04" db="EMBL/GenBank/DDBJ databases">
        <title>Draft Genome sequencing of Naganishia species isolated from polar environments using Oxford Nanopore Technology.</title>
        <authorList>
            <person name="Leo P."/>
            <person name="Venkateswaran K."/>
        </authorList>
    </citation>
    <scope>NUCLEOTIDE SEQUENCE</scope>
    <source>
        <strain evidence="1">MNA-CCFEE 5423</strain>
    </source>
</reference>
<evidence type="ECO:0000313" key="2">
    <source>
        <dbReference type="Proteomes" id="UP001227268"/>
    </source>
</evidence>
<name>A0ACC2VME1_9TREE</name>
<protein>
    <submittedName>
        <fullName evidence="1">Uncharacterized protein</fullName>
    </submittedName>
</protein>